<dbReference type="GO" id="GO:0008955">
    <property type="term" value="F:peptidoglycan glycosyltransferase activity"/>
    <property type="evidence" value="ECO:0007669"/>
    <property type="project" value="UniProtKB-EC"/>
</dbReference>
<dbReference type="GO" id="GO:0005886">
    <property type="term" value="C:plasma membrane"/>
    <property type="evidence" value="ECO:0007669"/>
    <property type="project" value="UniProtKB-SubCell"/>
</dbReference>
<dbReference type="GO" id="GO:0071555">
    <property type="term" value="P:cell wall organization"/>
    <property type="evidence" value="ECO:0007669"/>
    <property type="project" value="UniProtKB-KW"/>
</dbReference>
<dbReference type="PANTHER" id="PTHR30474:SF2">
    <property type="entry name" value="PEPTIDOGLYCAN GLYCOSYLTRANSFERASE FTSW-RELATED"/>
    <property type="match status" value="1"/>
</dbReference>
<keyword evidence="12" id="KW-0131">Cell cycle</keyword>
<comment type="pathway">
    <text evidence="2">Cell wall biogenesis; peptidoglycan biosynthesis.</text>
</comment>
<keyword evidence="11 21" id="KW-0472">Membrane</keyword>
<comment type="catalytic activity">
    <reaction evidence="20">
        <text>[GlcNAc-(1-&gt;4)-Mur2Ac(oyl-L-Ala-gamma-D-Glu-L-Lys-D-Ala-D-Ala)](n)-di-trans,octa-cis-undecaprenyl diphosphate + beta-D-GlcNAc-(1-&gt;4)-Mur2Ac(oyl-L-Ala-gamma-D-Glu-L-Lys-D-Ala-D-Ala)-di-trans,octa-cis-undecaprenyl diphosphate = [GlcNAc-(1-&gt;4)-Mur2Ac(oyl-L-Ala-gamma-D-Glu-L-Lys-D-Ala-D-Ala)](n+1)-di-trans,octa-cis-undecaprenyl diphosphate + di-trans,octa-cis-undecaprenyl diphosphate + H(+)</text>
        <dbReference type="Rhea" id="RHEA:23708"/>
        <dbReference type="Rhea" id="RHEA-COMP:9602"/>
        <dbReference type="Rhea" id="RHEA-COMP:9603"/>
        <dbReference type="ChEBI" id="CHEBI:15378"/>
        <dbReference type="ChEBI" id="CHEBI:58405"/>
        <dbReference type="ChEBI" id="CHEBI:60033"/>
        <dbReference type="ChEBI" id="CHEBI:78435"/>
        <dbReference type="EC" id="2.4.99.28"/>
    </reaction>
</comment>
<evidence type="ECO:0000256" key="16">
    <source>
        <dbReference type="ARBA" id="ARBA00038053"/>
    </source>
</evidence>
<keyword evidence="4" id="KW-0132">Cell division</keyword>
<dbReference type="GO" id="GO:0032153">
    <property type="term" value="C:cell division site"/>
    <property type="evidence" value="ECO:0007669"/>
    <property type="project" value="TreeGrafter"/>
</dbReference>
<dbReference type="GO" id="GO:0051301">
    <property type="term" value="P:cell division"/>
    <property type="evidence" value="ECO:0007669"/>
    <property type="project" value="UniProtKB-KW"/>
</dbReference>
<keyword evidence="13" id="KW-0961">Cell wall biogenesis/degradation</keyword>
<dbReference type="NCBIfam" id="TIGR02614">
    <property type="entry name" value="ftsW"/>
    <property type="match status" value="1"/>
</dbReference>
<evidence type="ECO:0000256" key="1">
    <source>
        <dbReference type="ARBA" id="ARBA00004651"/>
    </source>
</evidence>
<feature type="transmembrane region" description="Helical" evidence="21">
    <location>
        <begin position="305"/>
        <end position="330"/>
    </location>
</feature>
<feature type="transmembrane region" description="Helical" evidence="21">
    <location>
        <begin position="50"/>
        <end position="70"/>
    </location>
</feature>
<evidence type="ECO:0000256" key="9">
    <source>
        <dbReference type="ARBA" id="ARBA00022984"/>
    </source>
</evidence>
<evidence type="ECO:0000256" key="20">
    <source>
        <dbReference type="ARBA" id="ARBA00049902"/>
    </source>
</evidence>
<evidence type="ECO:0000256" key="10">
    <source>
        <dbReference type="ARBA" id="ARBA00022989"/>
    </source>
</evidence>
<evidence type="ECO:0000256" key="17">
    <source>
        <dbReference type="ARBA" id="ARBA00041185"/>
    </source>
</evidence>
<evidence type="ECO:0000256" key="19">
    <source>
        <dbReference type="ARBA" id="ARBA00044770"/>
    </source>
</evidence>
<dbReference type="PANTHER" id="PTHR30474">
    <property type="entry name" value="CELL CYCLE PROTEIN"/>
    <property type="match status" value="1"/>
</dbReference>
<dbReference type="GO" id="GO:0015648">
    <property type="term" value="F:lipid-linked peptidoglycan transporter activity"/>
    <property type="evidence" value="ECO:0007669"/>
    <property type="project" value="TreeGrafter"/>
</dbReference>
<evidence type="ECO:0000256" key="4">
    <source>
        <dbReference type="ARBA" id="ARBA00022618"/>
    </source>
</evidence>
<evidence type="ECO:0000256" key="15">
    <source>
        <dbReference type="ARBA" id="ARBA00033270"/>
    </source>
</evidence>
<keyword evidence="23" id="KW-1185">Reference proteome</keyword>
<dbReference type="InterPro" id="IPR018365">
    <property type="entry name" value="Cell_cycle_FtsW-rel_CS"/>
</dbReference>
<feature type="transmembrane region" description="Helical" evidence="21">
    <location>
        <begin position="188"/>
        <end position="205"/>
    </location>
</feature>
<evidence type="ECO:0000256" key="18">
    <source>
        <dbReference type="ARBA" id="ARBA00041418"/>
    </source>
</evidence>
<evidence type="ECO:0000256" key="7">
    <source>
        <dbReference type="ARBA" id="ARBA00022692"/>
    </source>
</evidence>
<protein>
    <recommendedName>
        <fullName evidence="17">Probable peptidoglycan glycosyltransferase FtsW</fullName>
        <ecNumber evidence="19">2.4.99.28</ecNumber>
    </recommendedName>
    <alternativeName>
        <fullName evidence="18">Cell division protein FtsW</fullName>
    </alternativeName>
    <alternativeName>
        <fullName evidence="15">Cell wall polymerase</fullName>
    </alternativeName>
    <alternativeName>
        <fullName evidence="14">Peptidoglycan polymerase</fullName>
    </alternativeName>
</protein>
<accession>A0A9Q8X4H2</accession>
<dbReference type="PROSITE" id="PS00428">
    <property type="entry name" value="FTSW_RODA_SPOVE"/>
    <property type="match status" value="1"/>
</dbReference>
<comment type="subcellular location">
    <subcellularLocation>
        <location evidence="1">Cell membrane</location>
        <topology evidence="1">Multi-pass membrane protein</topology>
    </subcellularLocation>
</comment>
<evidence type="ECO:0000256" key="13">
    <source>
        <dbReference type="ARBA" id="ARBA00023316"/>
    </source>
</evidence>
<keyword evidence="10 21" id="KW-1133">Transmembrane helix</keyword>
<dbReference type="Proteomes" id="UP001056381">
    <property type="component" value="Chromosome"/>
</dbReference>
<proteinExistence type="inferred from homology"/>
<evidence type="ECO:0000256" key="2">
    <source>
        <dbReference type="ARBA" id="ARBA00004752"/>
    </source>
</evidence>
<feature type="transmembrane region" description="Helical" evidence="21">
    <location>
        <begin position="12"/>
        <end position="29"/>
    </location>
</feature>
<name>A0A9Q8X4H2_9GAMM</name>
<dbReference type="Pfam" id="PF01098">
    <property type="entry name" value="FTSW_RODA_SPOVE"/>
    <property type="match status" value="1"/>
</dbReference>
<dbReference type="InterPro" id="IPR013437">
    <property type="entry name" value="FtsW"/>
</dbReference>
<evidence type="ECO:0000256" key="12">
    <source>
        <dbReference type="ARBA" id="ARBA00023306"/>
    </source>
</evidence>
<keyword evidence="5" id="KW-0328">Glycosyltransferase</keyword>
<keyword evidence="8" id="KW-0133">Cell shape</keyword>
<evidence type="ECO:0000313" key="23">
    <source>
        <dbReference type="Proteomes" id="UP001056381"/>
    </source>
</evidence>
<evidence type="ECO:0000256" key="21">
    <source>
        <dbReference type="SAM" id="Phobius"/>
    </source>
</evidence>
<sequence length="372" mass="42709">MIEKNTFFDKYLVVPIIILTLISLVFIFSSSAPYAGEKYLDPYYFFERQIIALSIGILISSFVLFIPISFYRENGAIFILLSLLLLVLVLIPSVGTEVNGSRRWLRIVSFNLQPSEVAKVLVPLYLCGYSLRRKRQLETSWWGFSKPLVLILIFCILLFLEPDYGATIVLFSVGMVVLFCGGAKISQLGILLVSFFVLMSILIYFNEERFSRLISFTDPFDDIERTDYQLLMALIAIINGNWFGLGIGESTQKYFFLPEAHTDFIFSIYVEETGFAGILILFTCYLTMLYRIYRLAYISYKKNYTFNSFIIISFGFLFFVQTLANIFVNLGLIPTKGLPLPFISYGGSSIIMNFIFLSIAMRASWEFRNEIK</sequence>
<dbReference type="GO" id="GO:0008360">
    <property type="term" value="P:regulation of cell shape"/>
    <property type="evidence" value="ECO:0007669"/>
    <property type="project" value="UniProtKB-KW"/>
</dbReference>
<feature type="transmembrane region" description="Helical" evidence="21">
    <location>
        <begin position="76"/>
        <end position="96"/>
    </location>
</feature>
<dbReference type="GO" id="GO:0009252">
    <property type="term" value="P:peptidoglycan biosynthetic process"/>
    <property type="evidence" value="ECO:0007669"/>
    <property type="project" value="UniProtKB-KW"/>
</dbReference>
<evidence type="ECO:0000256" key="3">
    <source>
        <dbReference type="ARBA" id="ARBA00022475"/>
    </source>
</evidence>
<feature type="transmembrane region" description="Helical" evidence="21">
    <location>
        <begin position="166"/>
        <end position="183"/>
    </location>
</feature>
<keyword evidence="9" id="KW-0573">Peptidoglycan synthesis</keyword>
<keyword evidence="3" id="KW-1003">Cell membrane</keyword>
<keyword evidence="7 21" id="KW-0812">Transmembrane</keyword>
<evidence type="ECO:0000313" key="22">
    <source>
        <dbReference type="EMBL" id="URQ63481.1"/>
    </source>
</evidence>
<dbReference type="InterPro" id="IPR001182">
    <property type="entry name" value="FtsW/RodA"/>
</dbReference>
<evidence type="ECO:0000256" key="6">
    <source>
        <dbReference type="ARBA" id="ARBA00022679"/>
    </source>
</evidence>
<evidence type="ECO:0000256" key="11">
    <source>
        <dbReference type="ARBA" id="ARBA00023136"/>
    </source>
</evidence>
<feature type="transmembrane region" description="Helical" evidence="21">
    <location>
        <begin position="141"/>
        <end position="160"/>
    </location>
</feature>
<dbReference type="EMBL" id="CP097966">
    <property type="protein sequence ID" value="URQ63481.1"/>
    <property type="molecule type" value="Genomic_DNA"/>
</dbReference>
<evidence type="ECO:0000256" key="14">
    <source>
        <dbReference type="ARBA" id="ARBA00032370"/>
    </source>
</evidence>
<organism evidence="22 23">
    <name type="scientific">SAR86 cluster bacterium</name>
    <dbReference type="NCBI Taxonomy" id="2030880"/>
    <lineage>
        <taxon>Bacteria</taxon>
        <taxon>Pseudomonadati</taxon>
        <taxon>Pseudomonadota</taxon>
        <taxon>Gammaproteobacteria</taxon>
        <taxon>SAR86 cluster</taxon>
    </lineage>
</organism>
<evidence type="ECO:0000256" key="5">
    <source>
        <dbReference type="ARBA" id="ARBA00022676"/>
    </source>
</evidence>
<feature type="transmembrane region" description="Helical" evidence="21">
    <location>
        <begin position="274"/>
        <end position="293"/>
    </location>
</feature>
<dbReference type="EC" id="2.4.99.28" evidence="19"/>
<dbReference type="AlphaFoldDB" id="A0A9Q8X4H2"/>
<evidence type="ECO:0000256" key="8">
    <source>
        <dbReference type="ARBA" id="ARBA00022960"/>
    </source>
</evidence>
<keyword evidence="6" id="KW-0808">Transferase</keyword>
<feature type="transmembrane region" description="Helical" evidence="21">
    <location>
        <begin position="342"/>
        <end position="365"/>
    </location>
</feature>
<reference evidence="22" key="1">
    <citation type="submission" date="2022-05" db="EMBL/GenBank/DDBJ databases">
        <title>Single-amplified genomics reveal most streamlined microbe among free-living bacteria.</title>
        <authorList>
            <person name="Roda-Garcia J."/>
            <person name="Haro-Moreno J.M."/>
            <person name="Rodriguez-Valera F."/>
            <person name="Almagro-Moreno S."/>
            <person name="Lopez-Perez M."/>
        </authorList>
    </citation>
    <scope>NUCLEOTIDE SEQUENCE</scope>
    <source>
        <strain evidence="22">TMED112-D2-2</strain>
    </source>
</reference>
<comment type="similarity">
    <text evidence="16">Belongs to the SEDS family. FtsW subfamily.</text>
</comment>
<gene>
    <name evidence="22" type="primary">ftsW</name>
    <name evidence="22" type="ORF">M9B40_01610</name>
</gene>